<name>Q2ILQ5_ANADE</name>
<sequence>MAYASREKDRVEKLRLRWWPNENGRHPRNRWTGRNLGTDAREADKLLPEGFEEFYRMRYPQLCWNVHGSGLAGVANVGPEAFAYIGGQAYGEAAQFATVVAKVVALHFGRWNEEDFNRLAQRVKEARAAVYLAHQAQRGT</sequence>
<dbReference type="RefSeq" id="WP_011421864.1">
    <property type="nucleotide sequence ID" value="NC_007760.1"/>
</dbReference>
<accession>Q2ILQ5</accession>
<dbReference type="STRING" id="290397.Adeh_2812"/>
<organism evidence="1 2">
    <name type="scientific">Anaeromyxobacter dehalogenans (strain 2CP-C)</name>
    <dbReference type="NCBI Taxonomy" id="290397"/>
    <lineage>
        <taxon>Bacteria</taxon>
        <taxon>Pseudomonadati</taxon>
        <taxon>Myxococcota</taxon>
        <taxon>Myxococcia</taxon>
        <taxon>Myxococcales</taxon>
        <taxon>Cystobacterineae</taxon>
        <taxon>Anaeromyxobacteraceae</taxon>
        <taxon>Anaeromyxobacter</taxon>
    </lineage>
</organism>
<gene>
    <name evidence="1" type="ordered locus">Adeh_2812</name>
</gene>
<proteinExistence type="predicted"/>
<dbReference type="Proteomes" id="UP000001935">
    <property type="component" value="Chromosome"/>
</dbReference>
<dbReference type="HOGENOM" id="CLU_1830947_0_0_7"/>
<dbReference type="EMBL" id="CP000251">
    <property type="protein sequence ID" value="ABC82582.1"/>
    <property type="molecule type" value="Genomic_DNA"/>
</dbReference>
<dbReference type="KEGG" id="ade:Adeh_2812"/>
<dbReference type="AlphaFoldDB" id="Q2ILQ5"/>
<evidence type="ECO:0000313" key="1">
    <source>
        <dbReference type="EMBL" id="ABC82582.1"/>
    </source>
</evidence>
<evidence type="ECO:0000313" key="2">
    <source>
        <dbReference type="Proteomes" id="UP000001935"/>
    </source>
</evidence>
<protein>
    <submittedName>
        <fullName evidence="1">Uncharacterized protein</fullName>
    </submittedName>
</protein>
<reference evidence="1" key="1">
    <citation type="submission" date="2006-01" db="EMBL/GenBank/DDBJ databases">
        <title>Complete sequence of Anaeromyxobacter dehalogenans 2CP-C.</title>
        <authorList>
            <consortium name="US DOE Joint Genome Institute"/>
            <person name="Copeland A."/>
            <person name="Lucas S."/>
            <person name="Lapidus A."/>
            <person name="Barry K."/>
            <person name="Detter J.C."/>
            <person name="Glavina T."/>
            <person name="Hammon N."/>
            <person name="Israni S."/>
            <person name="Pitluck S."/>
            <person name="Brettin T."/>
            <person name="Bruce D."/>
            <person name="Han C."/>
            <person name="Tapia R."/>
            <person name="Gilna P."/>
            <person name="Kiss H."/>
            <person name="Schmutz J."/>
            <person name="Larimer F."/>
            <person name="Land M."/>
            <person name="Kyrpides N."/>
            <person name="Anderson I."/>
            <person name="Sanford R.A."/>
            <person name="Ritalahti K.M."/>
            <person name="Thomas H.S."/>
            <person name="Kirby J.R."/>
            <person name="Zhulin I.B."/>
            <person name="Loeffler F.E."/>
            <person name="Richardson P."/>
        </authorList>
    </citation>
    <scope>NUCLEOTIDE SEQUENCE</scope>
    <source>
        <strain evidence="1">2CP-C</strain>
    </source>
</reference>